<feature type="region of interest" description="Disordered" evidence="1">
    <location>
        <begin position="75"/>
        <end position="100"/>
    </location>
</feature>
<feature type="domain" description="Transposase MuDR plant" evidence="2">
    <location>
        <begin position="199"/>
        <end position="261"/>
    </location>
</feature>
<gene>
    <name evidence="3" type="ORF">TSUD_48740</name>
</gene>
<evidence type="ECO:0000313" key="4">
    <source>
        <dbReference type="Proteomes" id="UP000242715"/>
    </source>
</evidence>
<evidence type="ECO:0000256" key="1">
    <source>
        <dbReference type="SAM" id="MobiDB-lite"/>
    </source>
</evidence>
<evidence type="ECO:0000259" key="2">
    <source>
        <dbReference type="Pfam" id="PF03108"/>
    </source>
</evidence>
<dbReference type="Pfam" id="PF03108">
    <property type="entry name" value="DBD_Tnp_Mut"/>
    <property type="match status" value="1"/>
</dbReference>
<protein>
    <recommendedName>
        <fullName evidence="2">Transposase MuDR plant domain-containing protein</fullName>
    </recommendedName>
</protein>
<dbReference type="AlphaFoldDB" id="A0A2Z6LYN0"/>
<organism evidence="3 4">
    <name type="scientific">Trifolium subterraneum</name>
    <name type="common">Subterranean clover</name>
    <dbReference type="NCBI Taxonomy" id="3900"/>
    <lineage>
        <taxon>Eukaryota</taxon>
        <taxon>Viridiplantae</taxon>
        <taxon>Streptophyta</taxon>
        <taxon>Embryophyta</taxon>
        <taxon>Tracheophyta</taxon>
        <taxon>Spermatophyta</taxon>
        <taxon>Magnoliopsida</taxon>
        <taxon>eudicotyledons</taxon>
        <taxon>Gunneridae</taxon>
        <taxon>Pentapetalae</taxon>
        <taxon>rosids</taxon>
        <taxon>fabids</taxon>
        <taxon>Fabales</taxon>
        <taxon>Fabaceae</taxon>
        <taxon>Papilionoideae</taxon>
        <taxon>50 kb inversion clade</taxon>
        <taxon>NPAAA clade</taxon>
        <taxon>Hologalegina</taxon>
        <taxon>IRL clade</taxon>
        <taxon>Trifolieae</taxon>
        <taxon>Trifolium</taxon>
    </lineage>
</organism>
<proteinExistence type="predicted"/>
<keyword evidence="4" id="KW-1185">Reference proteome</keyword>
<dbReference type="EMBL" id="DF973287">
    <property type="protein sequence ID" value="GAU24286.1"/>
    <property type="molecule type" value="Genomic_DNA"/>
</dbReference>
<dbReference type="InterPro" id="IPR004332">
    <property type="entry name" value="Transposase_MuDR"/>
</dbReference>
<dbReference type="OrthoDB" id="1918246at2759"/>
<dbReference type="PANTHER" id="PTHR31973">
    <property type="entry name" value="POLYPROTEIN, PUTATIVE-RELATED"/>
    <property type="match status" value="1"/>
</dbReference>
<evidence type="ECO:0000313" key="3">
    <source>
        <dbReference type="EMBL" id="GAU24286.1"/>
    </source>
</evidence>
<dbReference type="PANTHER" id="PTHR31973:SF187">
    <property type="entry name" value="MUTATOR TRANSPOSASE MUDRA PROTEIN"/>
    <property type="match status" value="1"/>
</dbReference>
<sequence>MRTLRLLALSRGLRPLNCDDNVLTFVEDIKGYEVVEVYLEHLVDTPILIEEDIHDKGKGKTIDEEVVIDVDDEYEGDGDYEDEVEVEGESDKVDLSDTEDEDYVANSEEVSDDYTIDESDFEENWDWTSVLPEEMVKEVHSNVDPSENVMNLNPNMRVEFEVENYDSDILNTPPGSEDDEATVMNFPTFRMSNDDEIIKFEKGMKFNLKSVVKAAVKQYSMERKKKLFFKKNDKERMVVRCDKDCPFYIRFSKRSGVDFWQIVSIHEIHACQRTPHNRQATTEWLAKKFIPTLIHTPDLKTKALIVECKARWSVKLSQDQAYRAKRKAIEMIQGASSEQYTHLRSYADELKSTNPNSTVIIKCAMSIRGLVFERIYVCLKACKAAFAYTCRPLIGLDACFLKGEHGGQLMAAVGKEFLFLEELCIIV</sequence>
<name>A0A2Z6LYN0_TRISU</name>
<feature type="compositionally biased region" description="Acidic residues" evidence="1">
    <location>
        <begin position="75"/>
        <end position="88"/>
    </location>
</feature>
<dbReference type="Proteomes" id="UP000242715">
    <property type="component" value="Unassembled WGS sequence"/>
</dbReference>
<accession>A0A2Z6LYN0</accession>
<reference evidence="4" key="1">
    <citation type="journal article" date="2017" name="Front. Plant Sci.">
        <title>Climate Clever Clovers: New Paradigm to Reduce the Environmental Footprint of Ruminants by Breeding Low Methanogenic Forages Utilizing Haplotype Variation.</title>
        <authorList>
            <person name="Kaur P."/>
            <person name="Appels R."/>
            <person name="Bayer P.E."/>
            <person name="Keeble-Gagnere G."/>
            <person name="Wang J."/>
            <person name="Hirakawa H."/>
            <person name="Shirasawa K."/>
            <person name="Vercoe P."/>
            <person name="Stefanova K."/>
            <person name="Durmic Z."/>
            <person name="Nichols P."/>
            <person name="Revell C."/>
            <person name="Isobe S.N."/>
            <person name="Edwards D."/>
            <person name="Erskine W."/>
        </authorList>
    </citation>
    <scope>NUCLEOTIDE SEQUENCE [LARGE SCALE GENOMIC DNA]</scope>
    <source>
        <strain evidence="4">cv. Daliak</strain>
    </source>
</reference>